<evidence type="ECO:0000256" key="1">
    <source>
        <dbReference type="SAM" id="MobiDB-lite"/>
    </source>
</evidence>
<evidence type="ECO:0008006" key="4">
    <source>
        <dbReference type="Google" id="ProtNLM"/>
    </source>
</evidence>
<dbReference type="EMBL" id="LJYW01000001">
    <property type="protein sequence ID" value="KPL55475.1"/>
    <property type="molecule type" value="Genomic_DNA"/>
</dbReference>
<dbReference type="Gene3D" id="3.30.1120.70">
    <property type="match status" value="1"/>
</dbReference>
<dbReference type="STRING" id="665126.ABB55_27240"/>
<dbReference type="NCBIfam" id="TIGR01537">
    <property type="entry name" value="portal_HK97"/>
    <property type="match status" value="1"/>
</dbReference>
<dbReference type="RefSeq" id="WP_054361641.1">
    <property type="nucleotide sequence ID" value="NZ_LJYW01000001.1"/>
</dbReference>
<accession>A0A0P6WGA7</accession>
<comment type="caution">
    <text evidence="2">The sequence shown here is derived from an EMBL/GenBank/DDBJ whole genome shotgun (WGS) entry which is preliminary data.</text>
</comment>
<protein>
    <recommendedName>
        <fullName evidence="4">Portal protein</fullName>
    </recommendedName>
</protein>
<evidence type="ECO:0000313" key="3">
    <source>
        <dbReference type="Proteomes" id="UP000048984"/>
    </source>
</evidence>
<proteinExistence type="predicted"/>
<name>A0A0P6WGA7_9HYPH</name>
<reference evidence="2 3" key="1">
    <citation type="submission" date="2015-09" db="EMBL/GenBank/DDBJ databases">
        <authorList>
            <person name="Jackson K.R."/>
            <person name="Lunt B.L."/>
            <person name="Fisher J.N.B."/>
            <person name="Gardner A.V."/>
            <person name="Bailey M.E."/>
            <person name="Deus L.M."/>
            <person name="Earl A.S."/>
            <person name="Gibby P.D."/>
            <person name="Hartmann K.A."/>
            <person name="Liu J.E."/>
            <person name="Manci A.M."/>
            <person name="Nielsen D.A."/>
            <person name="Solomon M.B."/>
            <person name="Breakwell D.P."/>
            <person name="Burnett S.H."/>
            <person name="Grose J.H."/>
        </authorList>
    </citation>
    <scope>NUCLEOTIDE SEQUENCE [LARGE SCALE GENOMIC DNA]</scope>
    <source>
        <strain evidence="2 3">16</strain>
    </source>
</reference>
<dbReference type="InterPro" id="IPR006427">
    <property type="entry name" value="Portal_HK97"/>
</dbReference>
<dbReference type="AlphaFoldDB" id="A0A0P6WGA7"/>
<sequence length="406" mass="43555">MRKLLSSLFSAFERKSLAVPSSDLLEILGVSQTTAAGISVTPGTALRCTAVAAAVRAISDPIAVLPLRLIEKGADGSRKPVPDHPAARMMAGDWCPWLTSHEGRRQITLDALMSDTGGIGLVTRVDGHAREIIRLPPGSVAVEWSTLGEPTYTLTQDTISRRLDPADVIHLVSPFTLPPTCKAPLTLCREAVGLALTMEQHAARLFGRGGRPSGMLSFTDALAPEAVKRIRDTWTLAHGGSNSGNTAILDRGASFTPLALNSVDAQFLELRTFAVEEIARAFGVPPHRIYELGRATWSNITDMGREFVDFTLSPWLKAWEASLARALLTAEERQTYCVEFDTDDLTLPSLGDQAEAYGKLITARVANPNEVRAWMGLAPYQGGDQFENPNTTSGGGLPADSTGVPA</sequence>
<keyword evidence="3" id="KW-1185">Reference proteome</keyword>
<dbReference type="Proteomes" id="UP000048984">
    <property type="component" value="Unassembled WGS sequence"/>
</dbReference>
<dbReference type="Gene3D" id="1.20.1270.210">
    <property type="match status" value="1"/>
</dbReference>
<reference evidence="2 3" key="2">
    <citation type="submission" date="2015-10" db="EMBL/GenBank/DDBJ databases">
        <title>Draft Genome Sequence of Prosthecomicrobium hirschii ATCC 27832.</title>
        <authorList>
            <person name="Daniel J."/>
            <person name="Givan S.A."/>
            <person name="Brun Y.V."/>
            <person name="Brown P.J."/>
        </authorList>
    </citation>
    <scope>NUCLEOTIDE SEQUENCE [LARGE SCALE GENOMIC DNA]</scope>
    <source>
        <strain evidence="2 3">16</strain>
    </source>
</reference>
<gene>
    <name evidence="2" type="ORF">ABB55_27240</name>
</gene>
<dbReference type="InterPro" id="IPR006944">
    <property type="entry name" value="Phage/GTA_portal"/>
</dbReference>
<organism evidence="2 3">
    <name type="scientific">Prosthecodimorpha hirschii</name>
    <dbReference type="NCBI Taxonomy" id="665126"/>
    <lineage>
        <taxon>Bacteria</taxon>
        <taxon>Pseudomonadati</taxon>
        <taxon>Pseudomonadota</taxon>
        <taxon>Alphaproteobacteria</taxon>
        <taxon>Hyphomicrobiales</taxon>
        <taxon>Ancalomicrobiaceae</taxon>
        <taxon>Prosthecodimorpha</taxon>
    </lineage>
</organism>
<dbReference type="Gene3D" id="3.40.140.120">
    <property type="match status" value="1"/>
</dbReference>
<evidence type="ECO:0000313" key="2">
    <source>
        <dbReference type="EMBL" id="KPL55475.1"/>
    </source>
</evidence>
<dbReference type="Pfam" id="PF04860">
    <property type="entry name" value="Phage_portal"/>
    <property type="match status" value="1"/>
</dbReference>
<feature type="region of interest" description="Disordered" evidence="1">
    <location>
        <begin position="384"/>
        <end position="406"/>
    </location>
</feature>